<protein>
    <submittedName>
        <fullName evidence="9">Biopolymer transport protein ExbB</fullName>
    </submittedName>
</protein>
<keyword evidence="5 7" id="KW-0472">Membrane</keyword>
<dbReference type="RefSeq" id="WP_145247245.1">
    <property type="nucleotide sequence ID" value="NZ_CP036278.1"/>
</dbReference>
<accession>A0A518AP57</accession>
<evidence type="ECO:0000256" key="7">
    <source>
        <dbReference type="SAM" id="Phobius"/>
    </source>
</evidence>
<dbReference type="PANTHER" id="PTHR30625:SF17">
    <property type="entry name" value="TOLQ-RELATED"/>
    <property type="match status" value="1"/>
</dbReference>
<keyword evidence="10" id="KW-1185">Reference proteome</keyword>
<evidence type="ECO:0000256" key="1">
    <source>
        <dbReference type="ARBA" id="ARBA00004651"/>
    </source>
</evidence>
<evidence type="ECO:0000256" key="5">
    <source>
        <dbReference type="ARBA" id="ARBA00023136"/>
    </source>
</evidence>
<evidence type="ECO:0000256" key="3">
    <source>
        <dbReference type="ARBA" id="ARBA00022692"/>
    </source>
</evidence>
<dbReference type="InterPro" id="IPR050790">
    <property type="entry name" value="ExbB/TolQ_transport"/>
</dbReference>
<evidence type="ECO:0000256" key="6">
    <source>
        <dbReference type="RuleBase" id="RU004057"/>
    </source>
</evidence>
<reference evidence="9 10" key="1">
    <citation type="submission" date="2019-02" db="EMBL/GenBank/DDBJ databases">
        <title>Deep-cultivation of Planctomycetes and their phenomic and genomic characterization uncovers novel biology.</title>
        <authorList>
            <person name="Wiegand S."/>
            <person name="Jogler M."/>
            <person name="Boedeker C."/>
            <person name="Pinto D."/>
            <person name="Vollmers J."/>
            <person name="Rivas-Marin E."/>
            <person name="Kohn T."/>
            <person name="Peeters S.H."/>
            <person name="Heuer A."/>
            <person name="Rast P."/>
            <person name="Oberbeckmann S."/>
            <person name="Bunk B."/>
            <person name="Jeske O."/>
            <person name="Meyerdierks A."/>
            <person name="Storesund J.E."/>
            <person name="Kallscheuer N."/>
            <person name="Luecker S."/>
            <person name="Lage O.M."/>
            <person name="Pohl T."/>
            <person name="Merkel B.J."/>
            <person name="Hornburger P."/>
            <person name="Mueller R.-W."/>
            <person name="Bruemmer F."/>
            <person name="Labrenz M."/>
            <person name="Spormann A.M."/>
            <person name="Op den Camp H."/>
            <person name="Overmann J."/>
            <person name="Amann R."/>
            <person name="Jetten M.S.M."/>
            <person name="Mascher T."/>
            <person name="Medema M.H."/>
            <person name="Devos D.P."/>
            <person name="Kaster A.-K."/>
            <person name="Ovreas L."/>
            <person name="Rohde M."/>
            <person name="Galperin M.Y."/>
            <person name="Jogler C."/>
        </authorList>
    </citation>
    <scope>NUCLEOTIDE SEQUENCE [LARGE SCALE GENOMIC DNA]</scope>
    <source>
        <strain evidence="9 10">Pan181</strain>
    </source>
</reference>
<dbReference type="PANTHER" id="PTHR30625">
    <property type="entry name" value="PROTEIN TOLQ"/>
    <property type="match status" value="1"/>
</dbReference>
<keyword evidence="3 7" id="KW-0812">Transmembrane</keyword>
<keyword evidence="6" id="KW-0653">Protein transport</keyword>
<proteinExistence type="inferred from homology"/>
<dbReference type="Proteomes" id="UP000315750">
    <property type="component" value="Chromosome"/>
</dbReference>
<gene>
    <name evidence="9" type="primary">exbB_4</name>
    <name evidence="9" type="ORF">Pan181_27140</name>
</gene>
<evidence type="ECO:0000256" key="2">
    <source>
        <dbReference type="ARBA" id="ARBA00022475"/>
    </source>
</evidence>
<feature type="transmembrane region" description="Helical" evidence="7">
    <location>
        <begin position="113"/>
        <end position="138"/>
    </location>
</feature>
<organism evidence="9 10">
    <name type="scientific">Aeoliella mucimassa</name>
    <dbReference type="NCBI Taxonomy" id="2527972"/>
    <lineage>
        <taxon>Bacteria</taxon>
        <taxon>Pseudomonadati</taxon>
        <taxon>Planctomycetota</taxon>
        <taxon>Planctomycetia</taxon>
        <taxon>Pirellulales</taxon>
        <taxon>Lacipirellulaceae</taxon>
        <taxon>Aeoliella</taxon>
    </lineage>
</organism>
<dbReference type="Pfam" id="PF01618">
    <property type="entry name" value="MotA_ExbB"/>
    <property type="match status" value="1"/>
</dbReference>
<evidence type="ECO:0000256" key="4">
    <source>
        <dbReference type="ARBA" id="ARBA00022989"/>
    </source>
</evidence>
<evidence type="ECO:0000313" key="9">
    <source>
        <dbReference type="EMBL" id="QDU56505.1"/>
    </source>
</evidence>
<comment type="similarity">
    <text evidence="6">Belongs to the exbB/tolQ family.</text>
</comment>
<evidence type="ECO:0000259" key="8">
    <source>
        <dbReference type="Pfam" id="PF01618"/>
    </source>
</evidence>
<dbReference type="EMBL" id="CP036278">
    <property type="protein sequence ID" value="QDU56505.1"/>
    <property type="molecule type" value="Genomic_DNA"/>
</dbReference>
<keyword evidence="6" id="KW-0813">Transport</keyword>
<name>A0A518AP57_9BACT</name>
<dbReference type="GO" id="GO:0005886">
    <property type="term" value="C:plasma membrane"/>
    <property type="evidence" value="ECO:0007669"/>
    <property type="project" value="UniProtKB-SubCell"/>
</dbReference>
<feature type="transmembrane region" description="Helical" evidence="7">
    <location>
        <begin position="158"/>
        <end position="179"/>
    </location>
</feature>
<comment type="subcellular location">
    <subcellularLocation>
        <location evidence="1">Cell membrane</location>
        <topology evidence="1">Multi-pass membrane protein</topology>
    </subcellularLocation>
    <subcellularLocation>
        <location evidence="6">Membrane</location>
        <topology evidence="6">Multi-pass membrane protein</topology>
    </subcellularLocation>
</comment>
<keyword evidence="2" id="KW-1003">Cell membrane</keyword>
<dbReference type="GO" id="GO:0017038">
    <property type="term" value="P:protein import"/>
    <property type="evidence" value="ECO:0007669"/>
    <property type="project" value="TreeGrafter"/>
</dbReference>
<dbReference type="KEGG" id="amuc:Pan181_27140"/>
<dbReference type="OrthoDB" id="9809716at2"/>
<evidence type="ECO:0000313" key="10">
    <source>
        <dbReference type="Proteomes" id="UP000315750"/>
    </source>
</evidence>
<sequence length="212" mass="23209">MDVLFNVVGIVVYVALALLALWGAFCAVIVWRRVGQVRFSDEEEQEEFLTELDGTLGQGNYAEAVALCEEDRRALPQLALFSIENREIGIGKLQRRLWERFQQDVLSDIEHRLSWVATVVKSAPMVGLFGTVLGMMGAFRSIATSEGGADPTTMAGNIMLALITTACGLAIAVPLLIVTNSIVVRIRKMEDLVGLGIGRLIETLKLAFGRSR</sequence>
<dbReference type="AlphaFoldDB" id="A0A518AP57"/>
<feature type="transmembrane region" description="Helical" evidence="7">
    <location>
        <begin position="6"/>
        <end position="31"/>
    </location>
</feature>
<feature type="domain" description="MotA/TolQ/ExbB proton channel" evidence="8">
    <location>
        <begin position="101"/>
        <end position="190"/>
    </location>
</feature>
<dbReference type="InterPro" id="IPR002898">
    <property type="entry name" value="MotA_ExbB_proton_chnl"/>
</dbReference>
<keyword evidence="4 7" id="KW-1133">Transmembrane helix</keyword>